<name>U4R5R3_9FIRM</name>
<dbReference type="AlphaFoldDB" id="U4R5R3"/>
<evidence type="ECO:0000313" key="1">
    <source>
        <dbReference type="EMBL" id="EPR14041.1"/>
    </source>
</evidence>
<gene>
    <name evidence="1" type="ORF">L323_01450</name>
</gene>
<protein>
    <submittedName>
        <fullName evidence="1">Uncharacterized protein</fullName>
    </submittedName>
</protein>
<reference evidence="1 2" key="1">
    <citation type="journal article" date="2013" name="Genome Announc.">
        <title>Draft Genome Sequence of the Cellulolytic Bacterium Clostridium papyrosolvens C7 (ATCC 700395).</title>
        <authorList>
            <person name="Zepeda V."/>
            <person name="Dassa B."/>
            <person name="Borovok I."/>
            <person name="Lamed R."/>
            <person name="Bayer E.A."/>
            <person name="Cate J.H."/>
        </authorList>
    </citation>
    <scope>NUCLEOTIDE SEQUENCE [LARGE SCALE GENOMIC DNA]</scope>
    <source>
        <strain evidence="1 2">C7</strain>
    </source>
</reference>
<dbReference type="PATRIC" id="fig|1330534.3.peg.292"/>
<sequence>MIFKMSIQLLCDSINMEKIRENIPEIGLIPIVDKNPQKVQEINNKIT</sequence>
<accession>U4R5R3</accession>
<comment type="caution">
    <text evidence="1">The sequence shown here is derived from an EMBL/GenBank/DDBJ whole genome shotgun (WGS) entry which is preliminary data.</text>
</comment>
<proteinExistence type="predicted"/>
<dbReference type="Proteomes" id="UP000016860">
    <property type="component" value="Unassembled WGS sequence"/>
</dbReference>
<organism evidence="1 2">
    <name type="scientific">Ruminiclostridium papyrosolvens C7</name>
    <dbReference type="NCBI Taxonomy" id="1330534"/>
    <lineage>
        <taxon>Bacteria</taxon>
        <taxon>Bacillati</taxon>
        <taxon>Bacillota</taxon>
        <taxon>Clostridia</taxon>
        <taxon>Eubacteriales</taxon>
        <taxon>Oscillospiraceae</taxon>
        <taxon>Ruminiclostridium</taxon>
    </lineage>
</organism>
<evidence type="ECO:0000313" key="2">
    <source>
        <dbReference type="Proteomes" id="UP000016860"/>
    </source>
</evidence>
<dbReference type="EMBL" id="ATAY01000009">
    <property type="protein sequence ID" value="EPR14041.1"/>
    <property type="molecule type" value="Genomic_DNA"/>
</dbReference>